<keyword evidence="1" id="KW-1133">Transmembrane helix</keyword>
<evidence type="ECO:0000313" key="2">
    <source>
        <dbReference type="EMBL" id="CAB4560011.1"/>
    </source>
</evidence>
<feature type="transmembrane region" description="Helical" evidence="1">
    <location>
        <begin position="6"/>
        <end position="25"/>
    </location>
</feature>
<sequence>MKSSTIRNLVLGLIVILIGALVFIASRGESSRFEAGSPEATVQSYLRAMVDRDNDRALSYFETGTKCDSSDLDRQYLSPDLTVDLVDTSITGDRAQVKIRIRYADNDLFGGWSEDHSIGLTRIGGMWKITGVPWPLYECDGVKP</sequence>
<protein>
    <submittedName>
        <fullName evidence="2">Unannotated protein</fullName>
    </submittedName>
</protein>
<organism evidence="2">
    <name type="scientific">freshwater metagenome</name>
    <dbReference type="NCBI Taxonomy" id="449393"/>
    <lineage>
        <taxon>unclassified sequences</taxon>
        <taxon>metagenomes</taxon>
        <taxon>ecological metagenomes</taxon>
    </lineage>
</organism>
<evidence type="ECO:0000256" key="1">
    <source>
        <dbReference type="SAM" id="Phobius"/>
    </source>
</evidence>
<proteinExistence type="predicted"/>
<keyword evidence="1" id="KW-0472">Membrane</keyword>
<name>A0A6J6D7R8_9ZZZZ</name>
<dbReference type="EMBL" id="CAEZTJ010000006">
    <property type="protein sequence ID" value="CAB4560011.1"/>
    <property type="molecule type" value="Genomic_DNA"/>
</dbReference>
<reference evidence="2" key="1">
    <citation type="submission" date="2020-05" db="EMBL/GenBank/DDBJ databases">
        <authorList>
            <person name="Chiriac C."/>
            <person name="Salcher M."/>
            <person name="Ghai R."/>
            <person name="Kavagutti S V."/>
        </authorList>
    </citation>
    <scope>NUCLEOTIDE SEQUENCE</scope>
</reference>
<dbReference type="AlphaFoldDB" id="A0A6J6D7R8"/>
<accession>A0A6J6D7R8</accession>
<gene>
    <name evidence="2" type="ORF">UFOPK1650_00102</name>
</gene>
<keyword evidence="1" id="KW-0812">Transmembrane</keyword>